<dbReference type="GO" id="GO:0140359">
    <property type="term" value="F:ABC-type transporter activity"/>
    <property type="evidence" value="ECO:0007669"/>
    <property type="project" value="InterPro"/>
</dbReference>
<feature type="transmembrane region" description="Helical" evidence="1">
    <location>
        <begin position="86"/>
        <end position="105"/>
    </location>
</feature>
<dbReference type="EMBL" id="VKGK01000005">
    <property type="protein sequence ID" value="TRY15211.1"/>
    <property type="molecule type" value="Genomic_DNA"/>
</dbReference>
<evidence type="ECO:0000256" key="1">
    <source>
        <dbReference type="SAM" id="Phobius"/>
    </source>
</evidence>
<feature type="transmembrane region" description="Helical" evidence="1">
    <location>
        <begin position="204"/>
        <end position="224"/>
    </location>
</feature>
<dbReference type="OrthoDB" id="6398332at2"/>
<keyword evidence="1" id="KW-0472">Membrane</keyword>
<accession>A0A553JS59</accession>
<dbReference type="AlphaFoldDB" id="A0A553JS59"/>
<dbReference type="Pfam" id="PF12679">
    <property type="entry name" value="ABC2_membrane_2"/>
    <property type="match status" value="1"/>
</dbReference>
<feature type="transmembrane region" description="Helical" evidence="1">
    <location>
        <begin position="138"/>
        <end position="157"/>
    </location>
</feature>
<protein>
    <submittedName>
        <fullName evidence="2">ABC transporter permease subunit</fullName>
    </submittedName>
</protein>
<dbReference type="Proteomes" id="UP000318126">
    <property type="component" value="Unassembled WGS sequence"/>
</dbReference>
<feature type="transmembrane region" description="Helical" evidence="1">
    <location>
        <begin position="244"/>
        <end position="268"/>
    </location>
</feature>
<comment type="caution">
    <text evidence="2">The sequence shown here is derived from an EMBL/GenBank/DDBJ whole genome shotgun (WGS) entry which is preliminary data.</text>
</comment>
<name>A0A553JS59_SHEHA</name>
<feature type="transmembrane region" description="Helical" evidence="1">
    <location>
        <begin position="31"/>
        <end position="49"/>
    </location>
</feature>
<keyword evidence="1" id="KW-0812">Transmembrane</keyword>
<reference evidence="3" key="1">
    <citation type="submission" date="2019-07" db="EMBL/GenBank/DDBJ databases">
        <title>Shewanella sp. YLB-08 draft genomic sequence.</title>
        <authorList>
            <person name="Yu L."/>
        </authorList>
    </citation>
    <scope>NUCLEOTIDE SEQUENCE [LARGE SCALE GENOMIC DNA]</scope>
    <source>
        <strain evidence="3">JCM 20706</strain>
    </source>
</reference>
<feature type="transmembrane region" description="Helical" evidence="1">
    <location>
        <begin position="163"/>
        <end position="192"/>
    </location>
</feature>
<organism evidence="2 3">
    <name type="scientific">Shewanella hanedai</name>
    <name type="common">Alteromonas hanedai</name>
    <dbReference type="NCBI Taxonomy" id="25"/>
    <lineage>
        <taxon>Bacteria</taxon>
        <taxon>Pseudomonadati</taxon>
        <taxon>Pseudomonadota</taxon>
        <taxon>Gammaproteobacteria</taxon>
        <taxon>Alteromonadales</taxon>
        <taxon>Shewanellaceae</taxon>
        <taxon>Shewanella</taxon>
    </lineage>
</organism>
<evidence type="ECO:0000313" key="2">
    <source>
        <dbReference type="EMBL" id="TRY15211.1"/>
    </source>
</evidence>
<keyword evidence="3" id="KW-1185">Reference proteome</keyword>
<gene>
    <name evidence="2" type="ORF">FN961_05950</name>
</gene>
<sequence>MEPHTTPSMVKNTLILAKFELKKLLFNPRGLISLFAFALVWLLILLYPVRSASSFLLTEEFKLLISAAFGESSINELFKWEVAEMAIFWIAALYLFPLFSIFVSADQFSSDKHRGTFRFLTLRTGRDSIFFGRFTGHMLIQSLLLILTILATVILAISRDMSLLLPALTSGALVFINVFIILLPYTAMMAILSLYANTARQATIYAILFWAISAIIIAIINSQLPSLAELLQWVLPGAQLSMMINTQGLGSLAYAPIPLIQAAVLLFLGRNYMKRSSL</sequence>
<keyword evidence="1" id="KW-1133">Transmembrane helix</keyword>
<evidence type="ECO:0000313" key="3">
    <source>
        <dbReference type="Proteomes" id="UP000318126"/>
    </source>
</evidence>
<dbReference type="GO" id="GO:0005886">
    <property type="term" value="C:plasma membrane"/>
    <property type="evidence" value="ECO:0007669"/>
    <property type="project" value="UniProtKB-SubCell"/>
</dbReference>
<proteinExistence type="predicted"/>